<evidence type="ECO:0000256" key="6">
    <source>
        <dbReference type="ARBA" id="ARBA00022490"/>
    </source>
</evidence>
<evidence type="ECO:0000256" key="11">
    <source>
        <dbReference type="ARBA" id="ARBA00023097"/>
    </source>
</evidence>
<dbReference type="GO" id="GO:0005694">
    <property type="term" value="C:chromosome"/>
    <property type="evidence" value="ECO:0007669"/>
    <property type="project" value="UniProtKB-SubCell"/>
</dbReference>
<dbReference type="FunFam" id="1.10.30.10:FF:000017">
    <property type="entry name" value="high mobility group protein B3"/>
    <property type="match status" value="1"/>
</dbReference>
<dbReference type="PANTHER" id="PTHR48112:SF32">
    <property type="entry name" value="HIGH MOBILITY GROUP PROTEIN B3"/>
    <property type="match status" value="1"/>
</dbReference>
<dbReference type="KEGG" id="hai:109396225"/>
<gene>
    <name evidence="22" type="primary">HMGB3</name>
</gene>
<keyword evidence="9" id="KW-0391">Immunity</keyword>
<dbReference type="InterPro" id="IPR036910">
    <property type="entry name" value="HMG_box_dom_sf"/>
</dbReference>
<evidence type="ECO:0000256" key="14">
    <source>
        <dbReference type="ARBA" id="ARBA00023163"/>
    </source>
</evidence>
<dbReference type="CTD" id="3149"/>
<name>A0A8B7TCJ0_HIPAR</name>
<keyword evidence="11" id="KW-0558">Oxidation</keyword>
<dbReference type="InterPro" id="IPR050342">
    <property type="entry name" value="HMGB"/>
</dbReference>
<keyword evidence="5" id="KW-0158">Chromosome</keyword>
<keyword evidence="6" id="KW-0963">Cytoplasm</keyword>
<dbReference type="GO" id="GO:0045087">
    <property type="term" value="P:innate immune response"/>
    <property type="evidence" value="ECO:0007669"/>
    <property type="project" value="UniProtKB-KW"/>
</dbReference>
<dbReference type="FunFam" id="1.10.30.10:FF:000013">
    <property type="entry name" value="High mobility group protein B3"/>
    <property type="match status" value="1"/>
</dbReference>
<dbReference type="PROSITE" id="PS00353">
    <property type="entry name" value="HMG_BOX_1"/>
    <property type="match status" value="1"/>
</dbReference>
<evidence type="ECO:0000256" key="8">
    <source>
        <dbReference type="ARBA" id="ARBA00022737"/>
    </source>
</evidence>
<sequence length="285" mass="32533">MPCQSYQPGRLFAGPCEKWTSRTERKTETARYFLASFCWTSCDDSGDDGKHRVAAMRPLGHLQASPQAVEGHVYAQGESFWVKMGKGDPKKPKGKMSAYAFFVQTCREEHKKKNPEVPVNFAEFSKKCSERWKTMSGKEKSKFDEMAKADKVRYDREMKDYGPAKGGKKKKDPNAPKRPPSGFFLFCSEFRPKIKSTNPGISIGDVAKKLGEMWNNLSDNEKQPYNNKAAKLKEKYEKDVADYKSKGKFDGAKGPAKVARKKVEEEDEDDEDEEEEEEEEEEEDE</sequence>
<evidence type="ECO:0000256" key="3">
    <source>
        <dbReference type="ARBA" id="ARBA00004496"/>
    </source>
</evidence>
<reference evidence="22" key="1">
    <citation type="submission" date="2025-08" db="UniProtKB">
        <authorList>
            <consortium name="RefSeq"/>
        </authorList>
    </citation>
    <scope>IDENTIFICATION</scope>
    <source>
        <tissue evidence="22">Muscle</tissue>
    </source>
</reference>
<evidence type="ECO:0000256" key="5">
    <source>
        <dbReference type="ARBA" id="ARBA00022454"/>
    </source>
</evidence>
<dbReference type="CDD" id="cd21978">
    <property type="entry name" value="HMG-box_HMGB_rpt1"/>
    <property type="match status" value="1"/>
</dbReference>
<evidence type="ECO:0000256" key="4">
    <source>
        <dbReference type="ARBA" id="ARBA00008774"/>
    </source>
</evidence>
<dbReference type="InterPro" id="IPR017967">
    <property type="entry name" value="HMG_boxA_CS"/>
</dbReference>
<dbReference type="Proteomes" id="UP000694851">
    <property type="component" value="Unplaced"/>
</dbReference>
<evidence type="ECO:0000259" key="20">
    <source>
        <dbReference type="PROSITE" id="PS50118"/>
    </source>
</evidence>
<protein>
    <recommendedName>
        <fullName evidence="17">High mobility group protein B3</fullName>
    </recommendedName>
</protein>
<keyword evidence="10" id="KW-0805">Transcription regulation</keyword>
<organism evidence="21 22">
    <name type="scientific">Hipposideros armiger</name>
    <name type="common">Great Himalayan leaf-nosed bat</name>
    <dbReference type="NCBI Taxonomy" id="186990"/>
    <lineage>
        <taxon>Eukaryota</taxon>
        <taxon>Metazoa</taxon>
        <taxon>Chordata</taxon>
        <taxon>Craniata</taxon>
        <taxon>Vertebrata</taxon>
        <taxon>Euteleostomi</taxon>
        <taxon>Mammalia</taxon>
        <taxon>Eutheria</taxon>
        <taxon>Laurasiatheria</taxon>
        <taxon>Chiroptera</taxon>
        <taxon>Yinpterochiroptera</taxon>
        <taxon>Rhinolophoidea</taxon>
        <taxon>Hipposideridae</taxon>
        <taxon>Hipposideros</taxon>
    </lineage>
</organism>
<dbReference type="Gene3D" id="1.10.30.10">
    <property type="entry name" value="High mobility group box domain"/>
    <property type="match status" value="2"/>
</dbReference>
<keyword evidence="21" id="KW-1185">Reference proteome</keyword>
<dbReference type="Pfam" id="PF09011">
    <property type="entry name" value="HMG_box_2"/>
    <property type="match status" value="1"/>
</dbReference>
<dbReference type="PRINTS" id="PR00886">
    <property type="entry name" value="HIGHMOBLTY12"/>
</dbReference>
<dbReference type="GeneID" id="109396225"/>
<evidence type="ECO:0000256" key="7">
    <source>
        <dbReference type="ARBA" id="ARBA00022588"/>
    </source>
</evidence>
<feature type="region of interest" description="Disordered" evidence="19">
    <location>
        <begin position="243"/>
        <end position="285"/>
    </location>
</feature>
<dbReference type="PANTHER" id="PTHR48112">
    <property type="entry name" value="HIGH MOBILITY GROUP PROTEIN DSP1"/>
    <property type="match status" value="1"/>
</dbReference>
<evidence type="ECO:0000256" key="10">
    <source>
        <dbReference type="ARBA" id="ARBA00023015"/>
    </source>
</evidence>
<keyword evidence="12 18" id="KW-0238">DNA-binding</keyword>
<keyword evidence="8" id="KW-0677">Repeat</keyword>
<proteinExistence type="inferred from homology"/>
<evidence type="ECO:0000256" key="1">
    <source>
        <dbReference type="ARBA" id="ARBA00004123"/>
    </source>
</evidence>
<feature type="DNA-binding region" description="HMG box" evidence="18">
    <location>
        <begin position="92"/>
        <end position="162"/>
    </location>
</feature>
<evidence type="ECO:0000256" key="2">
    <source>
        <dbReference type="ARBA" id="ARBA00004286"/>
    </source>
</evidence>
<feature type="domain" description="HMG box" evidence="20">
    <location>
        <begin position="92"/>
        <end position="162"/>
    </location>
</feature>
<evidence type="ECO:0000256" key="15">
    <source>
        <dbReference type="ARBA" id="ARBA00023242"/>
    </source>
</evidence>
<accession>A0A8B7TCJ0</accession>
<dbReference type="RefSeq" id="XP_019523411.1">
    <property type="nucleotide sequence ID" value="XM_019667866.1"/>
</dbReference>
<evidence type="ECO:0000256" key="9">
    <source>
        <dbReference type="ARBA" id="ARBA00022859"/>
    </source>
</evidence>
<evidence type="ECO:0000313" key="22">
    <source>
        <dbReference type="RefSeq" id="XP_019523411.1"/>
    </source>
</evidence>
<feature type="domain" description="HMG box" evidence="20">
    <location>
        <begin position="176"/>
        <end position="244"/>
    </location>
</feature>
<dbReference type="SMART" id="SM00398">
    <property type="entry name" value="HMG"/>
    <property type="match status" value="2"/>
</dbReference>
<evidence type="ECO:0000256" key="12">
    <source>
        <dbReference type="ARBA" id="ARBA00023125"/>
    </source>
</evidence>
<feature type="compositionally biased region" description="Acidic residues" evidence="19">
    <location>
        <begin position="265"/>
        <end position="285"/>
    </location>
</feature>
<evidence type="ECO:0000256" key="19">
    <source>
        <dbReference type="SAM" id="MobiDB-lite"/>
    </source>
</evidence>
<dbReference type="GO" id="GO:0006259">
    <property type="term" value="P:DNA metabolic process"/>
    <property type="evidence" value="ECO:0007669"/>
    <property type="project" value="UniProtKB-ARBA"/>
</dbReference>
<dbReference type="PROSITE" id="PS50118">
    <property type="entry name" value="HMG_BOX_2"/>
    <property type="match status" value="2"/>
</dbReference>
<feature type="region of interest" description="Disordered" evidence="19">
    <location>
        <begin position="156"/>
        <end position="180"/>
    </location>
</feature>
<dbReference type="GO" id="GO:0005737">
    <property type="term" value="C:cytoplasm"/>
    <property type="evidence" value="ECO:0007669"/>
    <property type="project" value="UniProtKB-SubCell"/>
</dbReference>
<dbReference type="GO" id="GO:0005634">
    <property type="term" value="C:nucleus"/>
    <property type="evidence" value="ECO:0007669"/>
    <property type="project" value="UniProtKB-SubCell"/>
</dbReference>
<keyword evidence="15 18" id="KW-0539">Nucleus</keyword>
<dbReference type="AlphaFoldDB" id="A0A8B7TCJ0"/>
<comment type="function">
    <text evidence="16">Multifunctional protein with various roles in different cellular compartments. May act in a redox sensitive manner. Associates with chromatin and binds DNA with a preference for non-canonical DNA structures such as single-stranded DNA. Can bend DNA and enhance DNA flexibility by looping thus providing a mechanism to promote activities on various gene promoters. Proposed to be involved in the innate immune response to nucleic acids by acting as a cytoplasmic promiscuous immunogenic DNA/RNA sensor. Negatively regulates B-cell and myeloid cell differentiation. In hematopoietic stem cells may regulate the balance between self-renewal and differentiation. Involved in negative regulation of canonical Wnt signaling.</text>
</comment>
<comment type="similarity">
    <text evidence="4">Belongs to the HMGB family.</text>
</comment>
<evidence type="ECO:0000256" key="13">
    <source>
        <dbReference type="ARBA" id="ARBA00023157"/>
    </source>
</evidence>
<keyword evidence="13" id="KW-1015">Disulfide bond</keyword>
<dbReference type="SUPFAM" id="SSF47095">
    <property type="entry name" value="HMG-box"/>
    <property type="match status" value="2"/>
</dbReference>
<feature type="DNA-binding region" description="HMG box" evidence="18">
    <location>
        <begin position="176"/>
        <end position="244"/>
    </location>
</feature>
<keyword evidence="7" id="KW-0399">Innate immunity</keyword>
<dbReference type="OrthoDB" id="1919336at2759"/>
<evidence type="ECO:0000256" key="18">
    <source>
        <dbReference type="PROSITE-ProRule" id="PRU00267"/>
    </source>
</evidence>
<dbReference type="CDD" id="cd21979">
    <property type="entry name" value="HMG-box_HMGB_rpt2"/>
    <property type="match status" value="1"/>
</dbReference>
<dbReference type="GO" id="GO:0008301">
    <property type="term" value="F:DNA binding, bending"/>
    <property type="evidence" value="ECO:0007669"/>
    <property type="project" value="UniProtKB-ARBA"/>
</dbReference>
<comment type="subcellular location">
    <subcellularLocation>
        <location evidence="2">Chromosome</location>
    </subcellularLocation>
    <subcellularLocation>
        <location evidence="3">Cytoplasm</location>
    </subcellularLocation>
    <subcellularLocation>
        <location evidence="1">Nucleus</location>
    </subcellularLocation>
</comment>
<keyword evidence="14" id="KW-0804">Transcription</keyword>
<dbReference type="InterPro" id="IPR009071">
    <property type="entry name" value="HMG_box_dom"/>
</dbReference>
<evidence type="ECO:0000256" key="17">
    <source>
        <dbReference type="ARBA" id="ARBA00073418"/>
    </source>
</evidence>
<dbReference type="Pfam" id="PF00505">
    <property type="entry name" value="HMG_box"/>
    <property type="match status" value="1"/>
</dbReference>
<evidence type="ECO:0000313" key="21">
    <source>
        <dbReference type="Proteomes" id="UP000694851"/>
    </source>
</evidence>
<evidence type="ECO:0000256" key="16">
    <source>
        <dbReference type="ARBA" id="ARBA00055449"/>
    </source>
</evidence>